<comment type="caution">
    <text evidence="4">The sequence shown here is derived from an EMBL/GenBank/DDBJ whole genome shotgun (WGS) entry which is preliminary data.</text>
</comment>
<dbReference type="Gene3D" id="1.25.40.20">
    <property type="entry name" value="Ankyrin repeat-containing domain"/>
    <property type="match status" value="1"/>
</dbReference>
<dbReference type="PANTHER" id="PTHR24180">
    <property type="entry name" value="CYCLIN-DEPENDENT KINASE INHIBITOR 2C-RELATED"/>
    <property type="match status" value="1"/>
</dbReference>
<reference evidence="4 5" key="1">
    <citation type="submission" date="2019-10" db="EMBL/GenBank/DDBJ databases">
        <authorList>
            <person name="Palmer J.M."/>
        </authorList>
    </citation>
    <scope>NUCLEOTIDE SEQUENCE [LARGE SCALE GENOMIC DNA]</scope>
    <source>
        <strain evidence="4 5">TWF718</strain>
    </source>
</reference>
<dbReference type="EMBL" id="JAVHNR010000004">
    <property type="protein sequence ID" value="KAK6345562.1"/>
    <property type="molecule type" value="Genomic_DNA"/>
</dbReference>
<evidence type="ECO:0000259" key="3">
    <source>
        <dbReference type="Pfam" id="PF17111"/>
    </source>
</evidence>
<dbReference type="SUPFAM" id="SSF48403">
    <property type="entry name" value="Ankyrin repeat"/>
    <property type="match status" value="1"/>
</dbReference>
<proteinExistence type="predicted"/>
<dbReference type="InterPro" id="IPR036770">
    <property type="entry name" value="Ankyrin_rpt-contain_sf"/>
</dbReference>
<gene>
    <name evidence="4" type="ORF">TWF718_007473</name>
</gene>
<name>A0AAN8NW76_9PEZI</name>
<protein>
    <recommendedName>
        <fullName evidence="3">Azaphilone pigments biosynthesis cluster protein L N-terminal domain-containing protein</fullName>
    </recommendedName>
</protein>
<dbReference type="Proteomes" id="UP001313282">
    <property type="component" value="Unassembled WGS sequence"/>
</dbReference>
<keyword evidence="2" id="KW-0040">ANK repeat</keyword>
<dbReference type="Pfam" id="PF17111">
    <property type="entry name" value="PigL_N"/>
    <property type="match status" value="1"/>
</dbReference>
<accession>A0AAN8NW76</accession>
<keyword evidence="1" id="KW-0677">Repeat</keyword>
<evidence type="ECO:0000256" key="2">
    <source>
        <dbReference type="ARBA" id="ARBA00023043"/>
    </source>
</evidence>
<sequence length="861" mass="96925">MSGLEGLGIGANVIGVLVFGLQAAKFIAESVSKYQDAEDDHRRFLDAIQRLARVLTDVNEILKSDEDKLRYSSLYKVAKTCEDELVKMQKNILEWMETGKMSKTVRTWKKFKLIFLGDNSKRWLESLESHYGFIIFQLNRIQLDDRKEQKLAAERIETTLANVSETVSIISDTQVETLARIEEAETNVTKQVQTTSVAVQDLKTTVGTNFNQVNGTLDSIDSLVKLFANTEFHKTSQERERNEMEKATGRIFTLGTAAVTRRKALVQKEQTEEILDDIRKVIDFAKGGQFSDVTRDALGTENPQQKTRKLAGLIASSDVLSIGYDHRDFVAPFSRSVDRSRISTTNICQWEQENFSLRVSENIQYDTASKKQSGSQEFSQRVTKITYHPKTNGSSYNSIIDVYVAQKEGPGAPIYTGLSFRTILPCDADIIMAIHLGLIEAVRHLIDTKRANVNDCDIWGQNLLTRSLISADNSPPPWYSEQEIAILAKNRLEIAKYLISQGSDVTHVDSENYDPLSAARSWDNSEGVALVLENGGNPVIKPRTIISFARRLDEISWRRFLDQVCEFYDINDCLIWGNHEWARSTPLLHQIVAAYAVHEVLRVPYIWDLGTPSSRMRYHIPIYDLKTVVRMLVSSGADPAGRTLEGKNCLHMALEPYSFSQSIPTEDGLIKLKDLLLFLVGEVGMDVRAKADDGFSVSDYAFSARCPSGRCIGPIWIEVLIELGYDPLEVAEGSIGFENIKKFMVSKPIDYCLCQTCQLADEHDYIRIYRRGGNVSHSSSASECDIEDHNGSSVAYAQGTICDPCDDFEFFERLSLGDGFVSYLDPHISLSELGKECKANSEAAVSQWARVFEDWEYIEED</sequence>
<evidence type="ECO:0000313" key="5">
    <source>
        <dbReference type="Proteomes" id="UP001313282"/>
    </source>
</evidence>
<feature type="domain" description="Azaphilone pigments biosynthesis cluster protein L N-terminal" evidence="3">
    <location>
        <begin position="5"/>
        <end position="190"/>
    </location>
</feature>
<evidence type="ECO:0000256" key="1">
    <source>
        <dbReference type="ARBA" id="ARBA00022737"/>
    </source>
</evidence>
<dbReference type="InterPro" id="IPR051637">
    <property type="entry name" value="Ank_repeat_dom-contain_49"/>
</dbReference>
<keyword evidence="5" id="KW-1185">Reference proteome</keyword>
<dbReference type="InterPro" id="IPR031348">
    <property type="entry name" value="PigL_N"/>
</dbReference>
<evidence type="ECO:0000313" key="4">
    <source>
        <dbReference type="EMBL" id="KAK6345562.1"/>
    </source>
</evidence>
<organism evidence="4 5">
    <name type="scientific">Orbilia javanica</name>
    <dbReference type="NCBI Taxonomy" id="47235"/>
    <lineage>
        <taxon>Eukaryota</taxon>
        <taxon>Fungi</taxon>
        <taxon>Dikarya</taxon>
        <taxon>Ascomycota</taxon>
        <taxon>Pezizomycotina</taxon>
        <taxon>Orbiliomycetes</taxon>
        <taxon>Orbiliales</taxon>
        <taxon>Orbiliaceae</taxon>
        <taxon>Orbilia</taxon>
    </lineage>
</organism>
<dbReference type="PANTHER" id="PTHR24180:SF45">
    <property type="entry name" value="POLY [ADP-RIBOSE] POLYMERASE TANKYRASE"/>
    <property type="match status" value="1"/>
</dbReference>
<dbReference type="AlphaFoldDB" id="A0AAN8NW76"/>